<protein>
    <submittedName>
        <fullName evidence="1">Uncharacterized protein</fullName>
    </submittedName>
</protein>
<organism evidence="1">
    <name type="scientific">Anopheles atroparvus</name>
    <name type="common">European mosquito</name>
    <dbReference type="NCBI Taxonomy" id="41427"/>
    <lineage>
        <taxon>Eukaryota</taxon>
        <taxon>Metazoa</taxon>
        <taxon>Ecdysozoa</taxon>
        <taxon>Arthropoda</taxon>
        <taxon>Hexapoda</taxon>
        <taxon>Insecta</taxon>
        <taxon>Pterygota</taxon>
        <taxon>Neoptera</taxon>
        <taxon>Endopterygota</taxon>
        <taxon>Diptera</taxon>
        <taxon>Nematocera</taxon>
        <taxon>Culicoidea</taxon>
        <taxon>Culicidae</taxon>
        <taxon>Anophelinae</taxon>
        <taxon>Anopheles</taxon>
    </lineage>
</organism>
<dbReference type="VEuPathDB" id="VectorBase:AATE017300"/>
<evidence type="ECO:0000313" key="1">
    <source>
        <dbReference type="EnsemblMetazoa" id="AATE017300-PA.1"/>
    </source>
</evidence>
<accession>A0A182JFV6</accession>
<dbReference type="AlphaFoldDB" id="A0A182JFV6"/>
<sequence>MQCCRTVEDNKVPNWFVLVRPRRADTSPWPVFDQSAAWSEDRFFWVKSPCERTNNNAGEKVTIAFVSAEWTNAPSSSGEMSAGLMSCVRENSPPLENIIAQEQDIPITITTPETAGKI</sequence>
<dbReference type="EnsemblMetazoa" id="AATE017300-RA">
    <property type="protein sequence ID" value="AATE017300-PA.1"/>
    <property type="gene ID" value="AATE017300"/>
</dbReference>
<reference evidence="1" key="1">
    <citation type="submission" date="2022-08" db="UniProtKB">
        <authorList>
            <consortium name="EnsemblMetazoa"/>
        </authorList>
    </citation>
    <scope>IDENTIFICATION</scope>
    <source>
        <strain evidence="1">EBRO</strain>
    </source>
</reference>
<proteinExistence type="predicted"/>
<name>A0A182JFV6_ANOAO</name>